<evidence type="ECO:0000256" key="5">
    <source>
        <dbReference type="ARBA" id="ARBA00022741"/>
    </source>
</evidence>
<feature type="binding site" evidence="10">
    <location>
        <position position="313"/>
    </location>
    <ligand>
        <name>substrate</name>
    </ligand>
</feature>
<dbReference type="PIRSF" id="PIRSF006294">
    <property type="entry name" value="PEP_crbxkin"/>
    <property type="match status" value="1"/>
</dbReference>
<keyword evidence="10" id="KW-0479">Metal-binding</keyword>
<keyword evidence="11" id="KW-0808">Transferase</keyword>
<evidence type="ECO:0000256" key="2">
    <source>
        <dbReference type="ARBA" id="ARBA00006052"/>
    </source>
</evidence>
<feature type="binding site" evidence="10">
    <location>
        <position position="193"/>
    </location>
    <ligand>
        <name>Mn(2+)</name>
        <dbReference type="ChEBI" id="CHEBI:29035"/>
    </ligand>
</feature>
<dbReference type="InParanoid" id="S0EVB1"/>
<dbReference type="KEGG" id="ccz:CCALI_01874"/>
<feature type="binding site" evidence="10">
    <location>
        <begin position="433"/>
        <end position="434"/>
    </location>
    <ligand>
        <name>ATP</name>
        <dbReference type="ChEBI" id="CHEBI:30616"/>
    </ligand>
</feature>
<feature type="binding site" evidence="10">
    <location>
        <begin position="227"/>
        <end position="235"/>
    </location>
    <ligand>
        <name>ATP</name>
        <dbReference type="ChEBI" id="CHEBI:30616"/>
    </ligand>
</feature>
<dbReference type="Gene3D" id="2.170.8.10">
    <property type="entry name" value="Phosphoenolpyruvate Carboxykinase, domain 2"/>
    <property type="match status" value="1"/>
</dbReference>
<gene>
    <name evidence="10" type="primary">pckA</name>
    <name evidence="11" type="ORF">CCALI_01874</name>
</gene>
<feature type="binding site" evidence="10">
    <location>
        <position position="313"/>
    </location>
    <ligand>
        <name>ATP</name>
        <dbReference type="ChEBI" id="CHEBI:30616"/>
    </ligand>
</feature>
<dbReference type="EMBL" id="HF951689">
    <property type="protein sequence ID" value="CCW35683.1"/>
    <property type="molecule type" value="Genomic_DNA"/>
</dbReference>
<dbReference type="GO" id="GO:0016301">
    <property type="term" value="F:kinase activity"/>
    <property type="evidence" value="ECO:0007669"/>
    <property type="project" value="UniProtKB-KW"/>
</dbReference>
<feature type="binding site" evidence="10">
    <location>
        <position position="276"/>
    </location>
    <ligand>
        <name>ATP</name>
        <dbReference type="ChEBI" id="CHEBI:30616"/>
    </ligand>
</feature>
<dbReference type="HAMAP" id="MF_00453">
    <property type="entry name" value="PEPCK_ATP"/>
    <property type="match status" value="1"/>
</dbReference>
<name>S0EVB1_CHTCT</name>
<evidence type="ECO:0000256" key="9">
    <source>
        <dbReference type="ARBA" id="ARBA00047371"/>
    </source>
</evidence>
<dbReference type="Pfam" id="PF01293">
    <property type="entry name" value="PEPCK_ATP"/>
    <property type="match status" value="1"/>
</dbReference>
<evidence type="ECO:0000256" key="4">
    <source>
        <dbReference type="ARBA" id="ARBA00022432"/>
    </source>
</evidence>
<dbReference type="InterPro" id="IPR013035">
    <property type="entry name" value="PEP_carboxykinase_C"/>
</dbReference>
<dbReference type="STRING" id="454171.CP488_02216"/>
<keyword evidence="10" id="KW-0464">Manganese</keyword>
<comment type="similarity">
    <text evidence="2 10">Belongs to the phosphoenolpyruvate carboxykinase (ATP) family.</text>
</comment>
<dbReference type="GO" id="GO:0005524">
    <property type="term" value="F:ATP binding"/>
    <property type="evidence" value="ECO:0007669"/>
    <property type="project" value="UniProtKB-UniRule"/>
</dbReference>
<evidence type="ECO:0000256" key="1">
    <source>
        <dbReference type="ARBA" id="ARBA00004742"/>
    </source>
</evidence>
<dbReference type="PATRIC" id="fig|1303518.3.peg.1931"/>
<dbReference type="UniPathway" id="UPA00138"/>
<proteinExistence type="inferred from homology"/>
<comment type="subcellular location">
    <subcellularLocation>
        <location evidence="10">Cytoplasm</location>
    </subcellularLocation>
</comment>
<evidence type="ECO:0000256" key="7">
    <source>
        <dbReference type="ARBA" id="ARBA00022840"/>
    </source>
</evidence>
<dbReference type="SUPFAM" id="SSF68923">
    <property type="entry name" value="PEP carboxykinase N-terminal domain"/>
    <property type="match status" value="1"/>
</dbReference>
<dbReference type="PANTHER" id="PTHR30031">
    <property type="entry name" value="PHOSPHOENOLPYRUVATE CARBOXYKINASE ATP"/>
    <property type="match status" value="1"/>
</dbReference>
<dbReference type="SUPFAM" id="SSF53795">
    <property type="entry name" value="PEP carboxykinase-like"/>
    <property type="match status" value="1"/>
</dbReference>
<feature type="binding site" evidence="10">
    <location>
        <position position="193"/>
    </location>
    <ligand>
        <name>ATP</name>
        <dbReference type="ChEBI" id="CHEBI:30616"/>
    </ligand>
</feature>
<feature type="binding site" evidence="10">
    <location>
        <position position="193"/>
    </location>
    <ligand>
        <name>substrate</name>
    </ligand>
</feature>
<dbReference type="NCBIfam" id="NF006821">
    <property type="entry name" value="PRK09344.1-3"/>
    <property type="match status" value="1"/>
</dbReference>
<keyword evidence="6 10" id="KW-0210">Decarboxylase</keyword>
<dbReference type="Proteomes" id="UP000014227">
    <property type="component" value="Chromosome I"/>
</dbReference>
<feature type="binding site" evidence="10">
    <location>
        <position position="248"/>
    </location>
    <ligand>
        <name>Mn(2+)</name>
        <dbReference type="ChEBI" id="CHEBI:29035"/>
    </ligand>
</feature>
<evidence type="ECO:0000256" key="6">
    <source>
        <dbReference type="ARBA" id="ARBA00022793"/>
    </source>
</evidence>
<keyword evidence="12" id="KW-1185">Reference proteome</keyword>
<dbReference type="PROSITE" id="PS00532">
    <property type="entry name" value="PEPCK_ATP"/>
    <property type="match status" value="1"/>
</dbReference>
<comment type="catalytic activity">
    <reaction evidence="9 10">
        <text>oxaloacetate + ATP = phosphoenolpyruvate + ADP + CO2</text>
        <dbReference type="Rhea" id="RHEA:18617"/>
        <dbReference type="ChEBI" id="CHEBI:16452"/>
        <dbReference type="ChEBI" id="CHEBI:16526"/>
        <dbReference type="ChEBI" id="CHEBI:30616"/>
        <dbReference type="ChEBI" id="CHEBI:58702"/>
        <dbReference type="ChEBI" id="CHEBI:456216"/>
        <dbReference type="EC" id="4.1.1.49"/>
    </reaction>
</comment>
<feature type="binding site" evidence="10">
    <location>
        <position position="187"/>
    </location>
    <ligand>
        <name>substrate</name>
    </ligand>
</feature>
<feature type="binding site" evidence="10">
    <location>
        <position position="212"/>
    </location>
    <ligand>
        <name>Mn(2+)</name>
        <dbReference type="ChEBI" id="CHEBI:29035"/>
    </ligand>
</feature>
<keyword evidence="5 10" id="KW-0547">Nucleotide-binding</keyword>
<dbReference type="PANTHER" id="PTHR30031:SF0">
    <property type="entry name" value="PHOSPHOENOLPYRUVATE CARBOXYKINASE (ATP)"/>
    <property type="match status" value="1"/>
</dbReference>
<keyword evidence="10" id="KW-0963">Cytoplasm</keyword>
<dbReference type="Gene3D" id="3.90.228.20">
    <property type="match status" value="1"/>
</dbReference>
<protein>
    <recommendedName>
        <fullName evidence="3 10">Phosphoenolpyruvate carboxykinase (ATP)</fullName>
        <shortName evidence="10">PCK</shortName>
        <shortName evidence="10">PEP carboxykinase</shortName>
        <shortName evidence="10">PEPCK</shortName>
        <ecNumber evidence="3 10">4.1.1.49</ecNumber>
    </recommendedName>
</protein>
<dbReference type="FunCoup" id="S0EVB1">
    <property type="interactions" value="183"/>
</dbReference>
<evidence type="ECO:0000313" key="11">
    <source>
        <dbReference type="EMBL" id="CCW35683.1"/>
    </source>
</evidence>
<dbReference type="GO" id="GO:0004612">
    <property type="term" value="F:phosphoenolpyruvate carboxykinase (ATP) activity"/>
    <property type="evidence" value="ECO:0007669"/>
    <property type="project" value="UniProtKB-UniRule"/>
</dbReference>
<dbReference type="InterPro" id="IPR008210">
    <property type="entry name" value="PEP_carboxykinase_N"/>
</dbReference>
<dbReference type="AlphaFoldDB" id="S0EVB1"/>
<evidence type="ECO:0000313" key="12">
    <source>
        <dbReference type="Proteomes" id="UP000014227"/>
    </source>
</evidence>
<feature type="binding site" evidence="10">
    <location>
        <position position="52"/>
    </location>
    <ligand>
        <name>substrate</name>
    </ligand>
</feature>
<keyword evidence="11" id="KW-0418">Kinase</keyword>
<feature type="binding site" evidence="10">
    <location>
        <position position="212"/>
    </location>
    <ligand>
        <name>ATP</name>
        <dbReference type="ChEBI" id="CHEBI:30616"/>
    </ligand>
</feature>
<comment type="cofactor">
    <cofactor evidence="10">
        <name>Mn(2+)</name>
        <dbReference type="ChEBI" id="CHEBI:29035"/>
    </cofactor>
    <text evidence="10">Binds 1 Mn(2+) ion per subunit.</text>
</comment>
<comment type="function">
    <text evidence="10">Involved in the gluconeogenesis. Catalyzes the conversion of oxaloacetate (OAA) to phosphoenolpyruvate (PEP) through direct phosphoryl transfer between the nucleoside triphosphate and OAA.</text>
</comment>
<evidence type="ECO:0000256" key="8">
    <source>
        <dbReference type="ARBA" id="ARBA00023239"/>
    </source>
</evidence>
<keyword evidence="11" id="KW-0670">Pyruvate</keyword>
<dbReference type="GO" id="GO:0046872">
    <property type="term" value="F:metal ion binding"/>
    <property type="evidence" value="ECO:0007669"/>
    <property type="project" value="UniProtKB-KW"/>
</dbReference>
<reference evidence="12" key="1">
    <citation type="submission" date="2013-03" db="EMBL/GenBank/DDBJ databases">
        <title>Genome sequence of Chthonomonas calidirosea, the first sequenced genome from the Armatimonadetes phylum (formally candidate division OP10).</title>
        <authorList>
            <person name="Lee K.C.Y."/>
            <person name="Morgan X.C."/>
            <person name="Dunfield P.F."/>
            <person name="Tamas I."/>
            <person name="Houghton K.M."/>
            <person name="Vyssotski M."/>
            <person name="Ryan J.L.J."/>
            <person name="Lagutin K."/>
            <person name="McDonald I.R."/>
            <person name="Stott M.B."/>
        </authorList>
    </citation>
    <scope>NUCLEOTIDE SEQUENCE [LARGE SCALE GENOMIC DNA]</scope>
    <source>
        <strain evidence="12">DSM 23976 / ICMP 18418 / T49</strain>
    </source>
</reference>
<keyword evidence="7 10" id="KW-0067">ATP-binding</keyword>
<keyword evidence="8 10" id="KW-0456">Lyase</keyword>
<organism evidence="11 12">
    <name type="scientific">Chthonomonas calidirosea (strain DSM 23976 / ICMP 18418 / T49)</name>
    <dbReference type="NCBI Taxonomy" id="1303518"/>
    <lineage>
        <taxon>Bacteria</taxon>
        <taxon>Bacillati</taxon>
        <taxon>Armatimonadota</taxon>
        <taxon>Chthonomonadia</taxon>
        <taxon>Chthonomonadales</taxon>
        <taxon>Chthonomonadaceae</taxon>
        <taxon>Chthonomonas</taxon>
    </lineage>
</organism>
<dbReference type="InterPro" id="IPR015994">
    <property type="entry name" value="PEPCK_ATP_CS"/>
</dbReference>
<dbReference type="eggNOG" id="COG1866">
    <property type="taxonomic scope" value="Bacteria"/>
</dbReference>
<dbReference type="InterPro" id="IPR001272">
    <property type="entry name" value="PEP_carboxykinase_ATP"/>
</dbReference>
<comment type="pathway">
    <text evidence="1 10">Carbohydrate biosynthesis; gluconeogenesis.</text>
</comment>
<dbReference type="EC" id="4.1.1.49" evidence="3 10"/>
<dbReference type="NCBIfam" id="NF006820">
    <property type="entry name" value="PRK09344.1-2"/>
    <property type="match status" value="1"/>
</dbReference>
<feature type="binding site" evidence="10">
    <location>
        <position position="439"/>
    </location>
    <ligand>
        <name>ATP</name>
        <dbReference type="ChEBI" id="CHEBI:30616"/>
    </ligand>
</feature>
<dbReference type="HOGENOM" id="CLU_018247_0_1_0"/>
<dbReference type="NCBIfam" id="TIGR00224">
    <property type="entry name" value="pckA"/>
    <property type="match status" value="1"/>
</dbReference>
<dbReference type="OrthoDB" id="9806325at2"/>
<evidence type="ECO:0000256" key="3">
    <source>
        <dbReference type="ARBA" id="ARBA00012363"/>
    </source>
</evidence>
<accession>S0EVB1</accession>
<dbReference type="GO" id="GO:0006094">
    <property type="term" value="P:gluconeogenesis"/>
    <property type="evidence" value="ECO:0007669"/>
    <property type="project" value="UniProtKB-UniRule"/>
</dbReference>
<dbReference type="Gene3D" id="3.40.449.10">
    <property type="entry name" value="Phosphoenolpyruvate Carboxykinase, domain 1"/>
    <property type="match status" value="1"/>
</dbReference>
<keyword evidence="4 10" id="KW-0312">Gluconeogenesis</keyword>
<dbReference type="RefSeq" id="WP_016483209.1">
    <property type="nucleotide sequence ID" value="NC_021487.1"/>
</dbReference>
<dbReference type="GO" id="GO:0005829">
    <property type="term" value="C:cytosol"/>
    <property type="evidence" value="ECO:0007669"/>
    <property type="project" value="TreeGrafter"/>
</dbReference>
<evidence type="ECO:0000256" key="10">
    <source>
        <dbReference type="HAMAP-Rule" id="MF_00453"/>
    </source>
</evidence>
<sequence>MPTTQGLEVLSGLHTVHNLPAAALVEEAIRHQEGFLADNGALVVHTGRFTGRSPQDKYIVYEPSVASEIEWGAVNHPLSEESFHRLLNRMIAHLRSQTVYSQNLWAGADAHYTLPLFVVTTHAWQSLFIRQLLLRSEQPPLMQREDPFTVLCAPDCFAVPEEDGTRSETFIAIHFGQRLVLIGGTAYAGEIKKAVFTIMNYLLPQKGVFPMHCAANAGKGDSALFFGLSGTGKTTLSALGDRPLIGDDEHGWSDDGVFNIEGGCYAKCIHLSRDSEPHIWDAIRFGTVLENVELEKDTRRPDFDSDRYTENTRAAYPIEFIPQAVVSGKGDHPKNLCFLTADAFGVLPPISRLSLGQACYHFLNGYTAKVAGTERGLGREPQAVFSTCFAEPFLPLSPLRYLAMFREKLARHAATVWLVNTGWIEGPYGVGRRIPLECTQALIEAALSGALENVGYQTEPFFGLSVPLQAPKVPAGLLLPQRNWPSRKNYEEMARALVQRFRENFSRYAVAFPHDFPIEAL</sequence>